<evidence type="ECO:0000313" key="7">
    <source>
        <dbReference type="EMBL" id="OQR81122.1"/>
    </source>
</evidence>
<dbReference type="AlphaFoldDB" id="A0A1V9Y5W9"/>
<dbReference type="InterPro" id="IPR005135">
    <property type="entry name" value="Endo/exonuclease/phosphatase"/>
</dbReference>
<evidence type="ECO:0000256" key="4">
    <source>
        <dbReference type="ARBA" id="ARBA00022801"/>
    </source>
</evidence>
<reference evidence="7 8" key="1">
    <citation type="journal article" date="2014" name="Genome Biol. Evol.">
        <title>The secreted proteins of Achlya hypogyna and Thraustotheca clavata identify the ancestral oomycete secretome and reveal gene acquisitions by horizontal gene transfer.</title>
        <authorList>
            <person name="Misner I."/>
            <person name="Blouin N."/>
            <person name="Leonard G."/>
            <person name="Richards T.A."/>
            <person name="Lane C.E."/>
        </authorList>
    </citation>
    <scope>NUCLEOTIDE SEQUENCE [LARGE SCALE GENOMIC DNA]</scope>
    <source>
        <strain evidence="7 8">ATCC 48635</strain>
    </source>
</reference>
<dbReference type="InterPro" id="IPR036871">
    <property type="entry name" value="PX_dom_sf"/>
</dbReference>
<accession>A0A1V9Y5W9</accession>
<comment type="similarity">
    <text evidence="1">Belongs to the neutral sphingomyelinase family.</text>
</comment>
<dbReference type="OrthoDB" id="40902at2759"/>
<feature type="compositionally biased region" description="Basic and acidic residues" evidence="5">
    <location>
        <begin position="232"/>
        <end position="248"/>
    </location>
</feature>
<dbReference type="InterPro" id="IPR017766">
    <property type="entry name" value="Sphingomyelinase/PLipase_C"/>
</dbReference>
<keyword evidence="3" id="KW-0732">Signal</keyword>
<dbReference type="EMBL" id="JNBR01002832">
    <property type="protein sequence ID" value="OQR81122.1"/>
    <property type="molecule type" value="Genomic_DNA"/>
</dbReference>
<evidence type="ECO:0000313" key="8">
    <source>
        <dbReference type="Proteomes" id="UP000243579"/>
    </source>
</evidence>
<dbReference type="InterPro" id="IPR001683">
    <property type="entry name" value="PX_dom"/>
</dbReference>
<dbReference type="CDD" id="cd06093">
    <property type="entry name" value="PX_domain"/>
    <property type="match status" value="1"/>
</dbReference>
<dbReference type="SUPFAM" id="SSF64268">
    <property type="entry name" value="PX domain"/>
    <property type="match status" value="1"/>
</dbReference>
<dbReference type="EC" id="3.1.4.12" evidence="2"/>
<evidence type="ECO:0000256" key="2">
    <source>
        <dbReference type="ARBA" id="ARBA00012369"/>
    </source>
</evidence>
<dbReference type="STRING" id="1202772.A0A1V9Y5W9"/>
<dbReference type="SMART" id="SM00312">
    <property type="entry name" value="PX"/>
    <property type="match status" value="1"/>
</dbReference>
<feature type="domain" description="PX" evidence="6">
    <location>
        <begin position="55"/>
        <end position="180"/>
    </location>
</feature>
<dbReference type="Proteomes" id="UP000243579">
    <property type="component" value="Unassembled WGS sequence"/>
</dbReference>
<feature type="region of interest" description="Disordered" evidence="5">
    <location>
        <begin position="188"/>
        <end position="251"/>
    </location>
</feature>
<keyword evidence="8" id="KW-1185">Reference proteome</keyword>
<dbReference type="PROSITE" id="PS50195">
    <property type="entry name" value="PX"/>
    <property type="match status" value="1"/>
</dbReference>
<dbReference type="Pfam" id="PF03372">
    <property type="entry name" value="Exo_endo_phos"/>
    <property type="match status" value="1"/>
</dbReference>
<evidence type="ECO:0000256" key="3">
    <source>
        <dbReference type="ARBA" id="ARBA00022729"/>
    </source>
</evidence>
<evidence type="ECO:0000256" key="5">
    <source>
        <dbReference type="SAM" id="MobiDB-lite"/>
    </source>
</evidence>
<name>A0A1V9Y5W9_ACHHY</name>
<feature type="compositionally biased region" description="Low complexity" evidence="5">
    <location>
        <begin position="193"/>
        <end position="231"/>
    </location>
</feature>
<evidence type="ECO:0000256" key="1">
    <source>
        <dbReference type="ARBA" id="ARBA00006335"/>
    </source>
</evidence>
<sequence>MASSTQFDNPFGYAVDDVPVVVSRATILAMTDDLDEEEARDQFGMKPLSTSTKMWNCSNAEIGLVGVQMTTAGRIYYELFVSFPDVHKEWSVRRSYDEFYDLHRALSKTHSKYLDARGISLPKRGRVEWNWTWSHEARATHAARRLKLKLNAYLHRLLELHDVHTSHVFRAFFDFREQDMVPTSSLKQLDLGSTLSPMSPTESSSSTDEAASTTTTLSLSSLPSTSTASAPAEKRRASDHHVFQRGSDRQLQTSLNLGTHTSSHVSTMDPVVLHALRRDAESMLPPPSVVVKMTSDCSAVVHYGQSISLRARGGLVVGLQKRSAWSGSQRVAAVGAVAAGITLLSGPIGLTIGALGSLGKHQLSKTSCLSTTKRELAKHDEFLIEVAEAFSSPSRVVHYGDVVRLVSVSRRQYVRVAVPSDSKRGYLGVASGGKGTCFKWISPLGYRGPVVCGSPVCLQVADADSPWADEVVAVHKDFVTTDGSPATFKIGLFNHPCMANADVARTVTRPMPKSVTVRIAVYNVWLLPPIVTTFANVSPYKLERSAAIPDALQAACPELPDAVVFCEAFDDAARTVLAAGMKRLGYIYETRVAGQRGNIKALTSGVFAMSRYPIEAADELLFGGTSVGDDKAADKGAIYFELRKGGEVIHVVGTHLQAWESPGAVATRKKQLALMAQWVADKKLPRRDALIYAGDFNIDKTNEAAVGEFNTMLSALQAKDPPVIADSSNYSFDPETNILSTKGASSGGKQERLDYVMYAAGHREPHTAKSRVLPVKAAEGWDDTRNVADGALVVDLSDHYPVVSEFHFG</sequence>
<comment type="caution">
    <text evidence="7">The sequence shown here is derived from an EMBL/GenBank/DDBJ whole genome shotgun (WGS) entry which is preliminary data.</text>
</comment>
<proteinExistence type="inferred from homology"/>
<evidence type="ECO:0000259" key="6">
    <source>
        <dbReference type="PROSITE" id="PS50195"/>
    </source>
</evidence>
<dbReference type="PANTHER" id="PTHR16320:SF23">
    <property type="entry name" value="SPHINGOMYELINASE C 1"/>
    <property type="match status" value="1"/>
</dbReference>
<dbReference type="Gene3D" id="3.30.1520.10">
    <property type="entry name" value="Phox-like domain"/>
    <property type="match status" value="1"/>
</dbReference>
<protein>
    <recommendedName>
        <fullName evidence="2">sphingomyelin phosphodiesterase</fullName>
        <ecNumber evidence="2">3.1.4.12</ecNumber>
    </recommendedName>
</protein>
<dbReference type="GO" id="GO:0004767">
    <property type="term" value="F:sphingomyelin phosphodiesterase activity"/>
    <property type="evidence" value="ECO:0007669"/>
    <property type="project" value="UniProtKB-EC"/>
</dbReference>
<dbReference type="GO" id="GO:0005576">
    <property type="term" value="C:extracellular region"/>
    <property type="evidence" value="ECO:0007669"/>
    <property type="project" value="InterPro"/>
</dbReference>
<gene>
    <name evidence="7" type="ORF">ACHHYP_16724</name>
</gene>
<dbReference type="GO" id="GO:0035091">
    <property type="term" value="F:phosphatidylinositol binding"/>
    <property type="evidence" value="ECO:0007669"/>
    <property type="project" value="InterPro"/>
</dbReference>
<dbReference type="SUPFAM" id="SSF56219">
    <property type="entry name" value="DNase I-like"/>
    <property type="match status" value="1"/>
</dbReference>
<dbReference type="InterPro" id="IPR036691">
    <property type="entry name" value="Endo/exonu/phosph_ase_sf"/>
</dbReference>
<dbReference type="PANTHER" id="PTHR16320">
    <property type="entry name" value="SPHINGOMYELINASE FAMILY MEMBER"/>
    <property type="match status" value="1"/>
</dbReference>
<dbReference type="CDD" id="cd09078">
    <property type="entry name" value="nSMase"/>
    <property type="match status" value="1"/>
</dbReference>
<organism evidence="7 8">
    <name type="scientific">Achlya hypogyna</name>
    <name type="common">Oomycete</name>
    <name type="synonym">Protoachlya hypogyna</name>
    <dbReference type="NCBI Taxonomy" id="1202772"/>
    <lineage>
        <taxon>Eukaryota</taxon>
        <taxon>Sar</taxon>
        <taxon>Stramenopiles</taxon>
        <taxon>Oomycota</taxon>
        <taxon>Saprolegniomycetes</taxon>
        <taxon>Saprolegniales</taxon>
        <taxon>Achlyaceae</taxon>
        <taxon>Achlya</taxon>
    </lineage>
</organism>
<dbReference type="InterPro" id="IPR038772">
    <property type="entry name" value="Sph/SMPD2-like"/>
</dbReference>
<dbReference type="Pfam" id="PF00787">
    <property type="entry name" value="PX"/>
    <property type="match status" value="1"/>
</dbReference>
<keyword evidence="4" id="KW-0378">Hydrolase</keyword>
<dbReference type="Gene3D" id="3.60.10.10">
    <property type="entry name" value="Endonuclease/exonuclease/phosphatase"/>
    <property type="match status" value="1"/>
</dbReference>